<evidence type="ECO:0000256" key="1">
    <source>
        <dbReference type="ARBA" id="ARBA00022744"/>
    </source>
</evidence>
<dbReference type="Gene3D" id="1.20.5.170">
    <property type="match status" value="1"/>
</dbReference>
<feature type="coiled-coil region" evidence="10">
    <location>
        <begin position="89"/>
        <end position="159"/>
    </location>
</feature>
<evidence type="ECO:0000256" key="4">
    <source>
        <dbReference type="ARBA" id="ARBA00037685"/>
    </source>
</evidence>
<dbReference type="Proteomes" id="UP001652627">
    <property type="component" value="Chromosome 28"/>
</dbReference>
<evidence type="ECO:0000256" key="9">
    <source>
        <dbReference type="RuleBase" id="RU000685"/>
    </source>
</evidence>
<dbReference type="Pfam" id="PF00038">
    <property type="entry name" value="Filament"/>
    <property type="match status" value="1"/>
</dbReference>
<dbReference type="OrthoDB" id="2441647at2759"/>
<evidence type="ECO:0000256" key="6">
    <source>
        <dbReference type="ARBA" id="ARBA00040318"/>
    </source>
</evidence>
<dbReference type="SMART" id="SM01391">
    <property type="entry name" value="Filament"/>
    <property type="match status" value="1"/>
</dbReference>
<reference evidence="14" key="1">
    <citation type="submission" date="2025-08" db="UniProtKB">
        <authorList>
            <consortium name="RefSeq"/>
        </authorList>
    </citation>
    <scope>IDENTIFICATION</scope>
    <source>
        <tissue evidence="14">Blood</tissue>
    </source>
</reference>
<dbReference type="PROSITE" id="PS00226">
    <property type="entry name" value="IF_ROD_1"/>
    <property type="match status" value="1"/>
</dbReference>
<dbReference type="Gene3D" id="1.20.5.1160">
    <property type="entry name" value="Vasodilator-stimulated phosphoprotein"/>
    <property type="match status" value="1"/>
</dbReference>
<dbReference type="GO" id="GO:0045109">
    <property type="term" value="P:intermediate filament organization"/>
    <property type="evidence" value="ECO:0007669"/>
    <property type="project" value="TreeGrafter"/>
</dbReference>
<dbReference type="KEGG" id="aam:106487611"/>
<feature type="compositionally biased region" description="Polar residues" evidence="11">
    <location>
        <begin position="1"/>
        <end position="12"/>
    </location>
</feature>
<dbReference type="CTD" id="54474"/>
<evidence type="ECO:0000256" key="3">
    <source>
        <dbReference type="ARBA" id="ARBA00023054"/>
    </source>
</evidence>
<keyword evidence="3 10" id="KW-0175">Coiled coil</keyword>
<feature type="region of interest" description="Disordered" evidence="11">
    <location>
        <begin position="1"/>
        <end position="22"/>
    </location>
</feature>
<accession>A0A8B7ISP6</accession>
<dbReference type="SUPFAM" id="SSF64593">
    <property type="entry name" value="Intermediate filament protein, coiled coil region"/>
    <property type="match status" value="2"/>
</dbReference>
<dbReference type="PANTHER" id="PTHR23239">
    <property type="entry name" value="INTERMEDIATE FILAMENT"/>
    <property type="match status" value="1"/>
</dbReference>
<dbReference type="GO" id="GO:0005882">
    <property type="term" value="C:intermediate filament"/>
    <property type="evidence" value="ECO:0007669"/>
    <property type="project" value="UniProtKB-KW"/>
</dbReference>
<dbReference type="PROSITE" id="PS51842">
    <property type="entry name" value="IF_ROD_2"/>
    <property type="match status" value="1"/>
</dbReference>
<comment type="function">
    <text evidence="4">Plays a significant role in maintaining keratin filament organization in intestinal epithelia. When phosphorylated, plays a role in the secretion of mucin in the small intestine.</text>
</comment>
<dbReference type="InterPro" id="IPR018039">
    <property type="entry name" value="IF_conserved"/>
</dbReference>
<evidence type="ECO:0000256" key="11">
    <source>
        <dbReference type="SAM" id="MobiDB-lite"/>
    </source>
</evidence>
<dbReference type="AlphaFoldDB" id="A0A8B7ISP6"/>
<evidence type="ECO:0000313" key="14">
    <source>
        <dbReference type="RefSeq" id="XP_013801841.2"/>
    </source>
</evidence>
<dbReference type="InterPro" id="IPR039008">
    <property type="entry name" value="IF_rod_dom"/>
</dbReference>
<feature type="domain" description="IF rod" evidence="12">
    <location>
        <begin position="85"/>
        <end position="396"/>
    </location>
</feature>
<dbReference type="Gene3D" id="1.20.5.500">
    <property type="entry name" value="Single helix bin"/>
    <property type="match status" value="1"/>
</dbReference>
<organism evidence="13 14">
    <name type="scientific">Apteryx mantelli</name>
    <name type="common">North Island brown kiwi</name>
    <dbReference type="NCBI Taxonomy" id="2696672"/>
    <lineage>
        <taxon>Eukaryota</taxon>
        <taxon>Metazoa</taxon>
        <taxon>Chordata</taxon>
        <taxon>Craniata</taxon>
        <taxon>Vertebrata</taxon>
        <taxon>Euteleostomi</taxon>
        <taxon>Archelosauria</taxon>
        <taxon>Archosauria</taxon>
        <taxon>Dinosauria</taxon>
        <taxon>Saurischia</taxon>
        <taxon>Theropoda</taxon>
        <taxon>Coelurosauria</taxon>
        <taxon>Aves</taxon>
        <taxon>Palaeognathae</taxon>
        <taxon>Apterygiformes</taxon>
        <taxon>Apterygidae</taxon>
        <taxon>Apteryx</taxon>
    </lineage>
</organism>
<dbReference type="PANTHER" id="PTHR23239:SF167">
    <property type="entry name" value="KERATIN, TYPE I CYTOSKELETAL 20"/>
    <property type="match status" value="1"/>
</dbReference>
<dbReference type="GeneID" id="106487611"/>
<evidence type="ECO:0000313" key="13">
    <source>
        <dbReference type="Proteomes" id="UP001652627"/>
    </source>
</evidence>
<evidence type="ECO:0000256" key="10">
    <source>
        <dbReference type="SAM" id="Coils"/>
    </source>
</evidence>
<proteinExistence type="inferred from homology"/>
<evidence type="ECO:0000256" key="7">
    <source>
        <dbReference type="ARBA" id="ARBA00041717"/>
    </source>
</evidence>
<keyword evidence="1" id="KW-0416">Keratin</keyword>
<dbReference type="RefSeq" id="XP_013801841.2">
    <property type="nucleotide sequence ID" value="XM_013946387.2"/>
</dbReference>
<evidence type="ECO:0000256" key="8">
    <source>
        <dbReference type="ARBA" id="ARBA00042487"/>
    </source>
</evidence>
<keyword evidence="2 9" id="KW-0403">Intermediate filament</keyword>
<name>A0A8B7ISP6_9AVES</name>
<keyword evidence="13" id="KW-1185">Reference proteome</keyword>
<dbReference type="GO" id="GO:0005198">
    <property type="term" value="F:structural molecule activity"/>
    <property type="evidence" value="ECO:0007669"/>
    <property type="project" value="InterPro"/>
</dbReference>
<protein>
    <recommendedName>
        <fullName evidence="6">Keratin, type I cytoskeletal 20</fullName>
    </recommendedName>
    <alternativeName>
        <fullName evidence="7">Cytokeratin-20</fullName>
    </alternativeName>
    <alternativeName>
        <fullName evidence="8">Keratin-20</fullName>
    </alternativeName>
</protein>
<gene>
    <name evidence="14" type="primary">KRT20</name>
</gene>
<dbReference type="GO" id="GO:0030855">
    <property type="term" value="P:epithelial cell differentiation"/>
    <property type="evidence" value="ECO:0007669"/>
    <property type="project" value="TreeGrafter"/>
</dbReference>
<evidence type="ECO:0000259" key="12">
    <source>
        <dbReference type="PROSITE" id="PS51842"/>
    </source>
</evidence>
<comment type="similarity">
    <text evidence="9">Belongs to the intermediate filament family.</text>
</comment>
<dbReference type="PRINTS" id="PR01248">
    <property type="entry name" value="TYPE1KERATIN"/>
</dbReference>
<dbReference type="InterPro" id="IPR002957">
    <property type="entry name" value="Keratin_I"/>
</dbReference>
<feature type="coiled-coil region" evidence="10">
    <location>
        <begin position="195"/>
        <end position="367"/>
    </location>
</feature>
<sequence length="440" mass="50192">MAFSSQSSQWGSTPRFYPPTPSVTGLTVRKPAIQQFQAPSVYGGAGGYGTRISTSTNYRQGFGGKFSNNFQLNLTGNDELLTGNEKTTMQNLNDRLASYLEKVRSLERANSQIEKQIREYYEKNTSDISHDHSPYFKIIEELRNKIGVAQLENARLVLQIDNAKLAADDFRLKFENEHLLLQNVQNDINGLFRVRDDLTLTKSDLESQIESMNEELVFLKKNHEEEVDRLRKQVGGSVNVEVDAAPGIDLATIMENMRLQYEGMAEKNREEAKERFEKQIDELNQEVAINTEQLQNQKTEITERRQTFQGLELELQSHLNMKKSLEDTLAETEAHYSYQLAQIQEAAANVEAQLRQIRADMAGQNNEYSILLDIKTRLEMEIATYRRLLEGEDSGHFQVDIATAEAEKELSKVKKIKTIVEEVVDGKVVSSEVKEIEEKI</sequence>
<evidence type="ECO:0000256" key="2">
    <source>
        <dbReference type="ARBA" id="ARBA00022754"/>
    </source>
</evidence>
<comment type="subunit">
    <text evidence="5">Heterotetramer of two type I and two type II keratins. Associates with KRT8.</text>
</comment>
<evidence type="ECO:0000256" key="5">
    <source>
        <dbReference type="ARBA" id="ARBA00038712"/>
    </source>
</evidence>